<accession>A0A6A6X4E9</accession>
<sequence length="429" mass="46916">MARLWGAPEPPPSRLPSLPSLPSLPPRLSSRLLEHRWYIAGGAAALGTVIFLSSLRTAAKPRPIPSPKETVLPDLSPEEVKNLPYPPDALPGARDVDTPYGSIRVYEWGPEKGDRVLLIHGISTPSVALAGVANRLVRKGCRVMLFDLFGRGYSSTPSPKAYNYDSALYTTQILLCLQSSPLPWSSYIILGYSLGGAIAADFTSYFPHHIKGLVLVAPGGLIRREHISLSSKLLYSTSGLVPEWLIRKMVSGRLWTGPAVARTIEPEPDSGALPQDDDESVRSLKGHAGSLYSASSVSLLPPTSSQNRTASDVVDWQISNHAGFVPAFISSIRYAPTHEQQDRWKIIGQNMKDRYALPEKERAGLKEVWLVLGETDPIIIADELVEDAKNVLGRRFVKVKIIEGVGHDVAMVRPDEVARVVLKILGHKK</sequence>
<evidence type="ECO:0000313" key="3">
    <source>
        <dbReference type="EMBL" id="KAF2791111.1"/>
    </source>
</evidence>
<protein>
    <submittedName>
        <fullName evidence="3">Alpha/beta-hydrolase</fullName>
    </submittedName>
</protein>
<reference evidence="3" key="1">
    <citation type="journal article" date="2020" name="Stud. Mycol.">
        <title>101 Dothideomycetes genomes: a test case for predicting lifestyles and emergence of pathogens.</title>
        <authorList>
            <person name="Haridas S."/>
            <person name="Albert R."/>
            <person name="Binder M."/>
            <person name="Bloem J."/>
            <person name="Labutti K."/>
            <person name="Salamov A."/>
            <person name="Andreopoulos B."/>
            <person name="Baker S."/>
            <person name="Barry K."/>
            <person name="Bills G."/>
            <person name="Bluhm B."/>
            <person name="Cannon C."/>
            <person name="Castanera R."/>
            <person name="Culley D."/>
            <person name="Daum C."/>
            <person name="Ezra D."/>
            <person name="Gonzalez J."/>
            <person name="Henrissat B."/>
            <person name="Kuo A."/>
            <person name="Liang C."/>
            <person name="Lipzen A."/>
            <person name="Lutzoni F."/>
            <person name="Magnuson J."/>
            <person name="Mondo S."/>
            <person name="Nolan M."/>
            <person name="Ohm R."/>
            <person name="Pangilinan J."/>
            <person name="Park H.-J."/>
            <person name="Ramirez L."/>
            <person name="Alfaro M."/>
            <person name="Sun H."/>
            <person name="Tritt A."/>
            <person name="Yoshinaga Y."/>
            <person name="Zwiers L.-H."/>
            <person name="Turgeon B."/>
            <person name="Goodwin S."/>
            <person name="Spatafora J."/>
            <person name="Crous P."/>
            <person name="Grigoriev I."/>
        </authorList>
    </citation>
    <scope>NUCLEOTIDE SEQUENCE</scope>
    <source>
        <strain evidence="3">CBS 109.77</strain>
    </source>
</reference>
<dbReference type="PANTHER" id="PTHR43798:SF33">
    <property type="entry name" value="HYDROLASE, PUTATIVE (AFU_ORTHOLOGUE AFUA_2G14860)-RELATED"/>
    <property type="match status" value="1"/>
</dbReference>
<dbReference type="PRINTS" id="PR00412">
    <property type="entry name" value="EPOXHYDRLASE"/>
</dbReference>
<dbReference type="PRINTS" id="PR00111">
    <property type="entry name" value="ABHYDROLASE"/>
</dbReference>
<dbReference type="InterPro" id="IPR000639">
    <property type="entry name" value="Epox_hydrolase-like"/>
</dbReference>
<proteinExistence type="predicted"/>
<dbReference type="GO" id="GO:0046464">
    <property type="term" value="P:acylglycerol catabolic process"/>
    <property type="evidence" value="ECO:0007669"/>
    <property type="project" value="TreeGrafter"/>
</dbReference>
<organism evidence="3 4">
    <name type="scientific">Melanomma pulvis-pyrius CBS 109.77</name>
    <dbReference type="NCBI Taxonomy" id="1314802"/>
    <lineage>
        <taxon>Eukaryota</taxon>
        <taxon>Fungi</taxon>
        <taxon>Dikarya</taxon>
        <taxon>Ascomycota</taxon>
        <taxon>Pezizomycotina</taxon>
        <taxon>Dothideomycetes</taxon>
        <taxon>Pleosporomycetidae</taxon>
        <taxon>Pleosporales</taxon>
        <taxon>Melanommataceae</taxon>
        <taxon>Melanomma</taxon>
    </lineage>
</organism>
<dbReference type="InterPro" id="IPR000073">
    <property type="entry name" value="AB_hydrolase_1"/>
</dbReference>
<evidence type="ECO:0000259" key="2">
    <source>
        <dbReference type="Pfam" id="PF00561"/>
    </source>
</evidence>
<dbReference type="Proteomes" id="UP000799757">
    <property type="component" value="Unassembled WGS sequence"/>
</dbReference>
<dbReference type="OrthoDB" id="408373at2759"/>
<dbReference type="InterPro" id="IPR050266">
    <property type="entry name" value="AB_hydrolase_sf"/>
</dbReference>
<dbReference type="SUPFAM" id="SSF53474">
    <property type="entry name" value="alpha/beta-Hydrolases"/>
    <property type="match status" value="1"/>
</dbReference>
<feature type="domain" description="AB hydrolase-1" evidence="2">
    <location>
        <begin position="115"/>
        <end position="223"/>
    </location>
</feature>
<dbReference type="GO" id="GO:0016020">
    <property type="term" value="C:membrane"/>
    <property type="evidence" value="ECO:0007669"/>
    <property type="project" value="TreeGrafter"/>
</dbReference>
<dbReference type="AlphaFoldDB" id="A0A6A6X4E9"/>
<dbReference type="EMBL" id="MU002037">
    <property type="protein sequence ID" value="KAF2791111.1"/>
    <property type="molecule type" value="Genomic_DNA"/>
</dbReference>
<dbReference type="InterPro" id="IPR029058">
    <property type="entry name" value="AB_hydrolase_fold"/>
</dbReference>
<keyword evidence="4" id="KW-1185">Reference proteome</keyword>
<keyword evidence="3" id="KW-0378">Hydrolase</keyword>
<feature type="region of interest" description="Disordered" evidence="1">
    <location>
        <begin position="1"/>
        <end position="21"/>
    </location>
</feature>
<dbReference type="Pfam" id="PF00561">
    <property type="entry name" value="Abhydrolase_1"/>
    <property type="match status" value="1"/>
</dbReference>
<evidence type="ECO:0000256" key="1">
    <source>
        <dbReference type="SAM" id="MobiDB-lite"/>
    </source>
</evidence>
<dbReference type="PANTHER" id="PTHR43798">
    <property type="entry name" value="MONOACYLGLYCEROL LIPASE"/>
    <property type="match status" value="1"/>
</dbReference>
<evidence type="ECO:0000313" key="4">
    <source>
        <dbReference type="Proteomes" id="UP000799757"/>
    </source>
</evidence>
<dbReference type="GO" id="GO:0047372">
    <property type="term" value="F:monoacylglycerol lipase activity"/>
    <property type="evidence" value="ECO:0007669"/>
    <property type="project" value="TreeGrafter"/>
</dbReference>
<name>A0A6A6X4E9_9PLEO</name>
<dbReference type="Gene3D" id="3.40.50.1820">
    <property type="entry name" value="alpha/beta hydrolase"/>
    <property type="match status" value="1"/>
</dbReference>
<gene>
    <name evidence="3" type="ORF">K505DRAFT_327112</name>
</gene>